<evidence type="ECO:0000313" key="2">
    <source>
        <dbReference type="Proteomes" id="UP000321196"/>
    </source>
</evidence>
<proteinExistence type="predicted"/>
<dbReference type="EMBL" id="VRSW01000001">
    <property type="protein sequence ID" value="TXK06043.1"/>
    <property type="molecule type" value="Genomic_DNA"/>
</dbReference>
<evidence type="ECO:0000313" key="1">
    <source>
        <dbReference type="EMBL" id="TXK06043.1"/>
    </source>
</evidence>
<organism evidence="1 2">
    <name type="scientific">Microbacterium mitrae</name>
    <dbReference type="NCBI Taxonomy" id="664640"/>
    <lineage>
        <taxon>Bacteria</taxon>
        <taxon>Bacillati</taxon>
        <taxon>Actinomycetota</taxon>
        <taxon>Actinomycetes</taxon>
        <taxon>Micrococcales</taxon>
        <taxon>Microbacteriaceae</taxon>
        <taxon>Microbacterium</taxon>
    </lineage>
</organism>
<comment type="caution">
    <text evidence="1">The sequence shown here is derived from an EMBL/GenBank/DDBJ whole genome shotgun (WGS) entry which is preliminary data.</text>
</comment>
<dbReference type="AlphaFoldDB" id="A0A5C8HSL0"/>
<dbReference type="OrthoDB" id="262125at2"/>
<dbReference type="Proteomes" id="UP000321196">
    <property type="component" value="Unassembled WGS sequence"/>
</dbReference>
<name>A0A5C8HSL0_9MICO</name>
<gene>
    <name evidence="1" type="ORF">FVP60_03480</name>
</gene>
<dbReference type="RefSeq" id="WP_147824853.1">
    <property type="nucleotide sequence ID" value="NZ_BAAARG010000001.1"/>
</dbReference>
<keyword evidence="2" id="KW-1185">Reference proteome</keyword>
<accession>A0A5C8HSL0</accession>
<sequence>MHLILSGGRVIDPATGHDAVADVRILERDGTLVMRSTMTGPLAEMLPDPVQEHVLTPVKEGEFALRQEGQQNWNSLVFYTLPTGEPYMHFGVRAAPKVAS</sequence>
<reference evidence="1 2" key="1">
    <citation type="submission" date="2019-08" db="EMBL/GenBank/DDBJ databases">
        <authorList>
            <person name="Dong K."/>
        </authorList>
    </citation>
    <scope>NUCLEOTIDE SEQUENCE [LARGE SCALE GENOMIC DNA]</scope>
    <source>
        <strain evidence="1 2">M4-8</strain>
    </source>
</reference>
<protein>
    <submittedName>
        <fullName evidence="1">Uncharacterized protein</fullName>
    </submittedName>
</protein>